<evidence type="ECO:0000313" key="6">
    <source>
        <dbReference type="EMBL" id="MPL85576.1"/>
    </source>
</evidence>
<keyword evidence="4" id="KW-0411">Iron-sulfur</keyword>
<keyword evidence="2" id="KW-0479">Metal-binding</keyword>
<evidence type="ECO:0000256" key="1">
    <source>
        <dbReference type="ARBA" id="ARBA00022485"/>
    </source>
</evidence>
<keyword evidence="1" id="KW-0004">4Fe-4S</keyword>
<dbReference type="AlphaFoldDB" id="A0A644V2L3"/>
<reference evidence="6" key="1">
    <citation type="submission" date="2019-08" db="EMBL/GenBank/DDBJ databases">
        <authorList>
            <person name="Kucharzyk K."/>
            <person name="Murdoch R.W."/>
            <person name="Higgins S."/>
            <person name="Loffler F."/>
        </authorList>
    </citation>
    <scope>NUCLEOTIDE SEQUENCE</scope>
</reference>
<evidence type="ECO:0000256" key="3">
    <source>
        <dbReference type="ARBA" id="ARBA00023004"/>
    </source>
</evidence>
<dbReference type="GO" id="GO:0051539">
    <property type="term" value="F:4 iron, 4 sulfur cluster binding"/>
    <property type="evidence" value="ECO:0007669"/>
    <property type="project" value="UniProtKB-KW"/>
</dbReference>
<protein>
    <recommendedName>
        <fullName evidence="5">4Fe-4S domain-containing protein</fullName>
    </recommendedName>
</protein>
<gene>
    <name evidence="6" type="ORF">SDC9_31546</name>
</gene>
<evidence type="ECO:0000256" key="4">
    <source>
        <dbReference type="ARBA" id="ARBA00023014"/>
    </source>
</evidence>
<organism evidence="6">
    <name type="scientific">bioreactor metagenome</name>
    <dbReference type="NCBI Taxonomy" id="1076179"/>
    <lineage>
        <taxon>unclassified sequences</taxon>
        <taxon>metagenomes</taxon>
        <taxon>ecological metagenomes</taxon>
    </lineage>
</organism>
<name>A0A644V2L3_9ZZZZ</name>
<accession>A0A644V2L3</accession>
<evidence type="ECO:0000259" key="5">
    <source>
        <dbReference type="Pfam" id="PF04060"/>
    </source>
</evidence>
<dbReference type="EMBL" id="VSSQ01000207">
    <property type="protein sequence ID" value="MPL85576.1"/>
    <property type="molecule type" value="Genomic_DNA"/>
</dbReference>
<dbReference type="GO" id="GO:0046872">
    <property type="term" value="F:metal ion binding"/>
    <property type="evidence" value="ECO:0007669"/>
    <property type="project" value="UniProtKB-KW"/>
</dbReference>
<feature type="domain" description="4Fe-4S" evidence="5">
    <location>
        <begin position="6"/>
        <end position="37"/>
    </location>
</feature>
<evidence type="ECO:0000256" key="2">
    <source>
        <dbReference type="ARBA" id="ARBA00022723"/>
    </source>
</evidence>
<sequence>MTWMPPGKDCGACGAESCDAFMIQAASGMKNLAACPYYHEDCSKYSCKELSASYSGTDVCNAPYDFVLSALPNEPSARKILLPFRPDLVEREEIKKGDIVLGRPAGAGCPVQHVIRVLEADHITGLITGHVVGPAFSRDNADIIDLKMYHMIGFEGVARVITRPPAFGIRHPFLPGFCMMDRTHTGIVNMILQKSYGLHVRVEGIVIL</sequence>
<proteinExistence type="predicted"/>
<dbReference type="Gene3D" id="1.10.15.40">
    <property type="entry name" value="Electron transport complex subunit B, putative Fe-S cluster"/>
    <property type="match status" value="1"/>
</dbReference>
<dbReference type="Pfam" id="PF04060">
    <property type="entry name" value="FeS"/>
    <property type="match status" value="1"/>
</dbReference>
<comment type="caution">
    <text evidence="6">The sequence shown here is derived from an EMBL/GenBank/DDBJ whole genome shotgun (WGS) entry which is preliminary data.</text>
</comment>
<dbReference type="InterPro" id="IPR007202">
    <property type="entry name" value="4Fe-4S_dom"/>
</dbReference>
<keyword evidence="3" id="KW-0408">Iron</keyword>